<keyword evidence="3" id="KW-1185">Reference proteome</keyword>
<proteinExistence type="predicted"/>
<reference evidence="2 3" key="1">
    <citation type="submission" date="2021-11" db="EMBL/GenBank/DDBJ databases">
        <authorList>
            <person name="Lee D.-H."/>
            <person name="Kim S.-B."/>
        </authorList>
    </citation>
    <scope>NUCLEOTIDE SEQUENCE [LARGE SCALE GENOMIC DNA]</scope>
    <source>
        <strain evidence="2 3">KCTC 52223</strain>
    </source>
</reference>
<dbReference type="EMBL" id="JAJISD010000001">
    <property type="protein sequence ID" value="MCC8427530.1"/>
    <property type="molecule type" value="Genomic_DNA"/>
</dbReference>
<evidence type="ECO:0000256" key="1">
    <source>
        <dbReference type="SAM" id="SignalP"/>
    </source>
</evidence>
<feature type="chain" id="PRO_5047528183" evidence="1">
    <location>
        <begin position="20"/>
        <end position="432"/>
    </location>
</feature>
<evidence type="ECO:0000313" key="3">
    <source>
        <dbReference type="Proteomes" id="UP001198862"/>
    </source>
</evidence>
<name>A0ABS8KN98_9HYPH</name>
<feature type="signal peptide" evidence="1">
    <location>
        <begin position="1"/>
        <end position="19"/>
    </location>
</feature>
<evidence type="ECO:0000313" key="2">
    <source>
        <dbReference type="EMBL" id="MCC8427530.1"/>
    </source>
</evidence>
<protein>
    <submittedName>
        <fullName evidence="2">Uncharacterized protein</fullName>
    </submittedName>
</protein>
<organism evidence="2 3">
    <name type="scientific">Reyranella aquatilis</name>
    <dbReference type="NCBI Taxonomy" id="2035356"/>
    <lineage>
        <taxon>Bacteria</taxon>
        <taxon>Pseudomonadati</taxon>
        <taxon>Pseudomonadota</taxon>
        <taxon>Alphaproteobacteria</taxon>
        <taxon>Hyphomicrobiales</taxon>
        <taxon>Reyranellaceae</taxon>
        <taxon>Reyranella</taxon>
    </lineage>
</organism>
<comment type="caution">
    <text evidence="2">The sequence shown here is derived from an EMBL/GenBank/DDBJ whole genome shotgun (WGS) entry which is preliminary data.</text>
</comment>
<keyword evidence="1" id="KW-0732">Signal</keyword>
<dbReference type="RefSeq" id="WP_230548758.1">
    <property type="nucleotide sequence ID" value="NZ_JAJISD010000001.1"/>
</dbReference>
<dbReference type="Proteomes" id="UP001198862">
    <property type="component" value="Unassembled WGS sequence"/>
</dbReference>
<sequence>MRLPFVSLLLVALPAIASAAPDPAQTAAMCGKRASCKIAKTFDAGKSPNGTPLSVAEVRLGLADKPKDQEQGCIAGNERDGGVEYWLLDGAAPPKQILQLCNDGYGSAGVGEDEVQVRPNRFTHWQAGGSAWRWTATVISSLVPLKALAELSCSYHDAAEQTGVRTYIDFNTLLARSVAKDSRLKDLDVGCPEWPSGPGKSFSAEPAKGVYGAYTLVSPTRGEKPDVPMGGTIGDCVPSMTTAGDDGFVVFGTAASRAQSAEIKVLPSGLNTLLIQVHDPLAADQPALAGGSWVNLPHVEIWVGHNAEQYTYTHLPLTELLQVGIDLEGKVYRGVGRAGVLPKVRRWQAKDEAGRPVTLLEAKWPDDFALLGGVAIVYSQAEAGRQARMVSTTGIVNNRPLYVPQILDLQDRQDADKQGRCRLSGNRMVRAN</sequence>
<accession>A0ABS8KN98</accession>
<gene>
    <name evidence="2" type="ORF">LJ725_01025</name>
</gene>